<dbReference type="Proteomes" id="UP000000268">
    <property type="component" value="Chromosome"/>
</dbReference>
<proteinExistence type="predicted"/>
<evidence type="ECO:0000313" key="2">
    <source>
        <dbReference type="Proteomes" id="UP000000268"/>
    </source>
</evidence>
<organism evidence="1 2">
    <name type="scientific">Acaryochloris marina (strain MBIC 11017)</name>
    <dbReference type="NCBI Taxonomy" id="329726"/>
    <lineage>
        <taxon>Bacteria</taxon>
        <taxon>Bacillati</taxon>
        <taxon>Cyanobacteriota</taxon>
        <taxon>Cyanophyceae</taxon>
        <taxon>Acaryochloridales</taxon>
        <taxon>Acaryochloridaceae</taxon>
        <taxon>Acaryochloris</taxon>
    </lineage>
</organism>
<dbReference type="AlphaFoldDB" id="B0C3Y5"/>
<reference evidence="1 2" key="1">
    <citation type="journal article" date="2008" name="Proc. Natl. Acad. Sci. U.S.A.">
        <title>Niche adaptation and genome expansion in the chlorophyll d-producing cyanobacterium Acaryochloris marina.</title>
        <authorList>
            <person name="Swingley W.D."/>
            <person name="Chen M."/>
            <person name="Cheung P.C."/>
            <person name="Conrad A.L."/>
            <person name="Dejesa L.C."/>
            <person name="Hao J."/>
            <person name="Honchak B.M."/>
            <person name="Karbach L.E."/>
            <person name="Kurdoglu A."/>
            <person name="Lahiri S."/>
            <person name="Mastrian S.D."/>
            <person name="Miyashita H."/>
            <person name="Page L."/>
            <person name="Ramakrishna P."/>
            <person name="Satoh S."/>
            <person name="Sattley W.M."/>
            <person name="Shimada Y."/>
            <person name="Taylor H.L."/>
            <person name="Tomo T."/>
            <person name="Tsuchiya T."/>
            <person name="Wang Z.T."/>
            <person name="Raymond J."/>
            <person name="Mimuro M."/>
            <person name="Blankenship R.E."/>
            <person name="Touchman J.W."/>
        </authorList>
    </citation>
    <scope>NUCLEOTIDE SEQUENCE [LARGE SCALE GENOMIC DNA]</scope>
    <source>
        <strain evidence="2">MBIC 11017</strain>
    </source>
</reference>
<dbReference type="STRING" id="329726.AM1_1208"/>
<dbReference type="EMBL" id="CP000828">
    <property type="protein sequence ID" value="ABW26245.1"/>
    <property type="molecule type" value="Genomic_DNA"/>
</dbReference>
<protein>
    <submittedName>
        <fullName evidence="1">Uncharacterized protein</fullName>
    </submittedName>
</protein>
<dbReference type="KEGG" id="amr:AM1_1208"/>
<dbReference type="HOGENOM" id="CLU_3228053_0_0_3"/>
<accession>B0C3Y5</accession>
<gene>
    <name evidence="1" type="ordered locus">AM1_1208</name>
</gene>
<name>B0C3Y5_ACAM1</name>
<evidence type="ECO:0000313" key="1">
    <source>
        <dbReference type="EMBL" id="ABW26245.1"/>
    </source>
</evidence>
<sequence>MFGGNFVPFFCAYFQYEREEPLDVVQKDGAIPTSDRRPDSYIE</sequence>
<keyword evidence="2" id="KW-1185">Reference proteome</keyword>